<dbReference type="InterPro" id="IPR047250">
    <property type="entry name" value="BRCT_p53bp1-like_rpt2"/>
</dbReference>
<keyword evidence="2" id="KW-0227">DNA damage</keyword>
<dbReference type="SUPFAM" id="SSF52113">
    <property type="entry name" value="BRCT domain"/>
    <property type="match status" value="2"/>
</dbReference>
<feature type="compositionally biased region" description="Polar residues" evidence="4">
    <location>
        <begin position="315"/>
        <end position="328"/>
    </location>
</feature>
<evidence type="ECO:0000256" key="2">
    <source>
        <dbReference type="ARBA" id="ARBA00022763"/>
    </source>
</evidence>
<feature type="compositionally biased region" description="Basic and acidic residues" evidence="4">
    <location>
        <begin position="90"/>
        <end position="100"/>
    </location>
</feature>
<dbReference type="STRING" id="51028.A0A158QB55"/>
<feature type="compositionally biased region" description="Polar residues" evidence="4">
    <location>
        <begin position="473"/>
        <end position="482"/>
    </location>
</feature>
<evidence type="ECO:0000256" key="4">
    <source>
        <dbReference type="SAM" id="MobiDB-lite"/>
    </source>
</evidence>
<dbReference type="GO" id="GO:0005634">
    <property type="term" value="C:nucleus"/>
    <property type="evidence" value="ECO:0007669"/>
    <property type="project" value="UniProtKB-SubCell"/>
</dbReference>
<feature type="compositionally biased region" description="Low complexity" evidence="4">
    <location>
        <begin position="128"/>
        <end position="139"/>
    </location>
</feature>
<protein>
    <submittedName>
        <fullName evidence="8">BRCT domain-containing protein</fullName>
    </submittedName>
</protein>
<dbReference type="CDD" id="cd17745">
    <property type="entry name" value="BRCT_p53bp1_rpt1"/>
    <property type="match status" value="1"/>
</dbReference>
<feature type="region of interest" description="Disordered" evidence="4">
    <location>
        <begin position="652"/>
        <end position="695"/>
    </location>
</feature>
<dbReference type="Pfam" id="PF24680">
    <property type="entry name" value="SH3_Hsr9"/>
    <property type="match status" value="1"/>
</dbReference>
<dbReference type="WBParaSite" id="EVEC_0000829501-mRNA-1">
    <property type="protein sequence ID" value="EVEC_0000829501-mRNA-1"/>
    <property type="gene ID" value="EVEC_0000829501"/>
</dbReference>
<dbReference type="InterPro" id="IPR036420">
    <property type="entry name" value="BRCT_dom_sf"/>
</dbReference>
<dbReference type="SMART" id="SM00292">
    <property type="entry name" value="BRCT"/>
    <property type="match status" value="1"/>
</dbReference>
<evidence type="ECO:0000313" key="7">
    <source>
        <dbReference type="Proteomes" id="UP000274131"/>
    </source>
</evidence>
<feature type="compositionally biased region" description="Basic and acidic residues" evidence="4">
    <location>
        <begin position="112"/>
        <end position="127"/>
    </location>
</feature>
<reference evidence="6 7" key="2">
    <citation type="submission" date="2018-10" db="EMBL/GenBank/DDBJ databases">
        <authorList>
            <consortium name="Pathogen Informatics"/>
        </authorList>
    </citation>
    <scope>NUCLEOTIDE SEQUENCE [LARGE SCALE GENOMIC DNA]</scope>
</reference>
<comment type="subcellular location">
    <subcellularLocation>
        <location evidence="1">Nucleus</location>
    </subcellularLocation>
</comment>
<feature type="compositionally biased region" description="Basic and acidic residues" evidence="4">
    <location>
        <begin position="221"/>
        <end position="232"/>
    </location>
</feature>
<feature type="compositionally biased region" description="Acidic residues" evidence="4">
    <location>
        <begin position="164"/>
        <end position="174"/>
    </location>
</feature>
<name>A0A158QB55_ENTVE</name>
<dbReference type="PANTHER" id="PTHR15321">
    <property type="entry name" value="TUMOR SUPPRESSOR P53-BINDING PROTEIN 1"/>
    <property type="match status" value="1"/>
</dbReference>
<dbReference type="PROSITE" id="PS50172">
    <property type="entry name" value="BRCT"/>
    <property type="match status" value="1"/>
</dbReference>
<keyword evidence="7" id="KW-1185">Reference proteome</keyword>
<evidence type="ECO:0000313" key="6">
    <source>
        <dbReference type="EMBL" id="VDD93028.1"/>
    </source>
</evidence>
<feature type="region of interest" description="Disordered" evidence="4">
    <location>
        <begin position="1"/>
        <end position="328"/>
    </location>
</feature>
<sequence length="937" mass="103462">MSTSLEQPRESNGADEKQEELSEVGGQSADAIVSDGNLKESKKGLFGRSAEFLKSPEPNAMEVVEATERNGNVNEAVETSSPTNKSSGDSTEKEVDEKKLGSTLPADVVPESDDRGNGKESESEVPSKETVTVTVTVTEEVVEEVKADDVEMASDEKPTKEEEVAKEEEVEDREEAQGTETKCTTEEGHADGPPDTSIKGQAQEPGSETGTKRSRKSKQKTFKEEEPMNERRRSLRTPKPTPVSIPPKSATEKVTKKSAPKVEKAASETPVRGGGRKREEKAAETTPVKKSGSKPSSAKKSRSSESEKKPKAEQNSDANDPFNISNIDNHPVILSNIQIHAAQFGSLKFTKTSPGTSQYALDQDFGNFRSRYEKTEQTAGERRSNLTNMTPQSTPRKSLSELSTSTSQRQESARKVKRGASAKSVKESAREENEPMDTSEPTTPKSAKRSRGAAKTPSTGKKSETSRKRTSSMNATPISAKQQKVEPEIPHLTPEEQFVVDHRENEHMPYKLGARVYALWNREYYSAVITSDFDAAGRYGVTFVQDKLIRKLVVTGIIPLQALVGGIKVYASDPEIPEKDSRLEEVEIISSPSEKDHQKWAEGIFRVKICESGKTFDIAWDKLCFSAEEAKTLQTAKFNSVTDVIADNIDSKEGRRTRASRHSFAPEAAPSPSVSRPTPKRRANHADKPSEAPTTVEIGMTEKQVKQTKAAGDIFANISFVVTSAMRRMKEEEQGGFSKREIRQMIEGCGGNVVEDFTKIPAGSKMFLIADTHYRTHKYLSALARSVPCVSHRWIRECVEKGELLDYKPYMLQAGVSLLTNKLTPWHQSNNTLLSGKRIYIYTRNVIPDASVPNFVQIWSPLVAEMGATVVSEIPKVSIYIFRSDGIDILLTDATCTEDVIQQARKCDALAIIEGSLPDPNAHERFRYDFVERPEGM</sequence>
<dbReference type="Pfam" id="PF18428">
    <property type="entry name" value="BRCT_3"/>
    <property type="match status" value="1"/>
</dbReference>
<dbReference type="CDD" id="cd17724">
    <property type="entry name" value="BRCT_p53bp1_rpt2"/>
    <property type="match status" value="1"/>
</dbReference>
<dbReference type="GO" id="GO:0042393">
    <property type="term" value="F:histone binding"/>
    <property type="evidence" value="ECO:0007669"/>
    <property type="project" value="TreeGrafter"/>
</dbReference>
<feature type="domain" description="BRCT" evidence="5">
    <location>
        <begin position="710"/>
        <end position="812"/>
    </location>
</feature>
<dbReference type="InterPro" id="IPR047249">
    <property type="entry name" value="BRCT_p53bp1-like_rpt1"/>
</dbReference>
<dbReference type="InterPro" id="IPR047252">
    <property type="entry name" value="TP53BP1-like"/>
</dbReference>
<feature type="compositionally biased region" description="Basic and acidic residues" evidence="4">
    <location>
        <begin position="302"/>
        <end position="314"/>
    </location>
</feature>
<keyword evidence="3" id="KW-0539">Nucleus</keyword>
<feature type="compositionally biased region" description="Basic and acidic residues" evidence="4">
    <location>
        <begin position="7"/>
        <end position="20"/>
    </location>
</feature>
<feature type="region of interest" description="Disordered" evidence="4">
    <location>
        <begin position="374"/>
        <end position="485"/>
    </location>
</feature>
<feature type="compositionally biased region" description="Basic and acidic residues" evidence="4">
    <location>
        <begin position="250"/>
        <end position="266"/>
    </location>
</feature>
<feature type="compositionally biased region" description="Polar residues" evidence="4">
    <location>
        <begin position="198"/>
        <end position="209"/>
    </location>
</feature>
<dbReference type="PANTHER" id="PTHR15321:SF3">
    <property type="entry name" value="TP53-BINDING PROTEIN 1"/>
    <property type="match status" value="1"/>
</dbReference>
<feature type="compositionally biased region" description="Basic and acidic residues" evidence="4">
    <location>
        <begin position="183"/>
        <end position="192"/>
    </location>
</feature>
<dbReference type="InterPro" id="IPR056492">
    <property type="entry name" value="SH3_Hsr9"/>
</dbReference>
<dbReference type="GO" id="GO:0045944">
    <property type="term" value="P:positive regulation of transcription by RNA polymerase II"/>
    <property type="evidence" value="ECO:0007669"/>
    <property type="project" value="TreeGrafter"/>
</dbReference>
<dbReference type="Pfam" id="PF16589">
    <property type="entry name" value="BRCT_2"/>
    <property type="match status" value="1"/>
</dbReference>
<dbReference type="InterPro" id="IPR001357">
    <property type="entry name" value="BRCT_dom"/>
</dbReference>
<proteinExistence type="predicted"/>
<accession>A0A158QB55</accession>
<dbReference type="Gene3D" id="3.40.50.10190">
    <property type="entry name" value="BRCT domain"/>
    <property type="match status" value="2"/>
</dbReference>
<feature type="compositionally biased region" description="Basic and acidic residues" evidence="4">
    <location>
        <begin position="424"/>
        <end position="433"/>
    </location>
</feature>
<feature type="compositionally biased region" description="Polar residues" evidence="4">
    <location>
        <begin position="385"/>
        <end position="410"/>
    </location>
</feature>
<dbReference type="OrthoDB" id="129353at2759"/>
<feature type="compositionally biased region" description="Basic and acidic residues" evidence="4">
    <location>
        <begin position="143"/>
        <end position="163"/>
    </location>
</feature>
<feature type="compositionally biased region" description="Polar residues" evidence="4">
    <location>
        <begin position="69"/>
        <end position="89"/>
    </location>
</feature>
<dbReference type="Proteomes" id="UP000274131">
    <property type="component" value="Unassembled WGS sequence"/>
</dbReference>
<evidence type="ECO:0000259" key="5">
    <source>
        <dbReference type="PROSITE" id="PS50172"/>
    </source>
</evidence>
<dbReference type="EMBL" id="UXUI01009086">
    <property type="protein sequence ID" value="VDD93028.1"/>
    <property type="molecule type" value="Genomic_DNA"/>
</dbReference>
<gene>
    <name evidence="6" type="ORF">EVEC_LOCUS7779</name>
</gene>
<evidence type="ECO:0000256" key="1">
    <source>
        <dbReference type="ARBA" id="ARBA00004123"/>
    </source>
</evidence>
<feature type="compositionally biased region" description="Basic and acidic residues" evidence="4">
    <location>
        <begin position="374"/>
        <end position="384"/>
    </location>
</feature>
<evidence type="ECO:0000313" key="8">
    <source>
        <dbReference type="WBParaSite" id="EVEC_0000829501-mRNA-1"/>
    </source>
</evidence>
<organism evidence="8">
    <name type="scientific">Enterobius vermicularis</name>
    <name type="common">Human pinworm</name>
    <dbReference type="NCBI Taxonomy" id="51028"/>
    <lineage>
        <taxon>Eukaryota</taxon>
        <taxon>Metazoa</taxon>
        <taxon>Ecdysozoa</taxon>
        <taxon>Nematoda</taxon>
        <taxon>Chromadorea</taxon>
        <taxon>Rhabditida</taxon>
        <taxon>Spirurina</taxon>
        <taxon>Oxyuridomorpha</taxon>
        <taxon>Oxyuroidea</taxon>
        <taxon>Oxyuridae</taxon>
        <taxon>Enterobius</taxon>
    </lineage>
</organism>
<reference evidence="8" key="1">
    <citation type="submission" date="2016-04" db="UniProtKB">
        <authorList>
            <consortium name="WormBaseParasite"/>
        </authorList>
    </citation>
    <scope>IDENTIFICATION</scope>
</reference>
<dbReference type="AlphaFoldDB" id="A0A158QB55"/>
<dbReference type="GO" id="GO:0000077">
    <property type="term" value="P:DNA damage checkpoint signaling"/>
    <property type="evidence" value="ECO:0007669"/>
    <property type="project" value="TreeGrafter"/>
</dbReference>
<feature type="compositionally biased region" description="Low complexity" evidence="4">
    <location>
        <begin position="289"/>
        <end position="298"/>
    </location>
</feature>
<evidence type="ECO:0000256" key="3">
    <source>
        <dbReference type="ARBA" id="ARBA00023242"/>
    </source>
</evidence>